<sequence length="414" mass="43820">MALLLLAASPPVMSQGWNINLISTLPDSEAVHAVDISGDYAYTVTTSTTSKLHIINVADPSFPVETGLMQVASNYPYALKVEPPYAYIAGGDSGLIIVNISDSSQPYAVANSPGLAGNVTLDGNYAYVVNGYLAGLSIINVADPLNPIPTGYISVEPEIATSLEVAVDGGFAYVADGIGLLIINVIDPANPVRASGFVGSGLSDARHVALYDTLAYVSSMYTVAVINISDPHQPVQVGEFTEDYPVNELAVSGSHLYLGEGYGGFKVLSLTPNPVQPLLVGWYDTEGIAHSLTVKNDNTYVADWSDFSIYDCSQALPVVPEIPAQPPSEFILLQNCPNPFNAATAISYQLPFASQVKLNVYDTSGRLVSTLVDGWQQSGTHSAIFNGSNLASGVYLYRLTAKQNTAVGKMALLK</sequence>
<comment type="caution">
    <text evidence="2">The sequence shown here is derived from an EMBL/GenBank/DDBJ whole genome shotgun (WGS) entry which is preliminary data.</text>
</comment>
<dbReference type="InterPro" id="IPR011044">
    <property type="entry name" value="Quino_amine_DH_bsu"/>
</dbReference>
<evidence type="ECO:0000259" key="1">
    <source>
        <dbReference type="Pfam" id="PF18962"/>
    </source>
</evidence>
<dbReference type="Proteomes" id="UP000230779">
    <property type="component" value="Unassembled WGS sequence"/>
</dbReference>
<dbReference type="AlphaFoldDB" id="A0A2M7RFC7"/>
<gene>
    <name evidence="2" type="ORF">COY66_06830</name>
</gene>
<dbReference type="InterPro" id="IPR013211">
    <property type="entry name" value="LVIVD"/>
</dbReference>
<protein>
    <recommendedName>
        <fullName evidence="1">Secretion system C-terminal sorting domain-containing protein</fullName>
    </recommendedName>
</protein>
<reference evidence="2 3" key="1">
    <citation type="submission" date="2017-09" db="EMBL/GenBank/DDBJ databases">
        <title>Depth-based differentiation of microbial function through sediment-hosted aquifers and enrichment of novel symbionts in the deep terrestrial subsurface.</title>
        <authorList>
            <person name="Probst A.J."/>
            <person name="Ladd B."/>
            <person name="Jarett J.K."/>
            <person name="Geller-Mcgrath D.E."/>
            <person name="Sieber C.M."/>
            <person name="Emerson J.B."/>
            <person name="Anantharaman K."/>
            <person name="Thomas B.C."/>
            <person name="Malmstrom R."/>
            <person name="Stieglmeier M."/>
            <person name="Klingl A."/>
            <person name="Woyke T."/>
            <person name="Ryan C.M."/>
            <person name="Banfield J.F."/>
        </authorList>
    </citation>
    <scope>NUCLEOTIDE SEQUENCE [LARGE SCALE GENOMIC DNA]</scope>
    <source>
        <strain evidence="2">CG_4_10_14_0_8_um_filter_42_10</strain>
    </source>
</reference>
<dbReference type="NCBIfam" id="TIGR04183">
    <property type="entry name" value="Por_Secre_tail"/>
    <property type="match status" value="1"/>
</dbReference>
<evidence type="ECO:0000313" key="2">
    <source>
        <dbReference type="EMBL" id="PIY95440.1"/>
    </source>
</evidence>
<dbReference type="SUPFAM" id="SSF50969">
    <property type="entry name" value="YVTN repeat-like/Quinoprotein amine dehydrogenase"/>
    <property type="match status" value="1"/>
</dbReference>
<feature type="domain" description="Secretion system C-terminal sorting" evidence="1">
    <location>
        <begin position="337"/>
        <end position="409"/>
    </location>
</feature>
<accession>A0A2M7RFC7</accession>
<name>A0A2M7RFC7_9BACT</name>
<dbReference type="Pfam" id="PF18962">
    <property type="entry name" value="Por_Secre_tail"/>
    <property type="match status" value="1"/>
</dbReference>
<dbReference type="Pfam" id="PF08309">
    <property type="entry name" value="LVIVD"/>
    <property type="match status" value="6"/>
</dbReference>
<dbReference type="InterPro" id="IPR026444">
    <property type="entry name" value="Secre_tail"/>
</dbReference>
<dbReference type="EMBL" id="PFMD01000082">
    <property type="protein sequence ID" value="PIY95440.1"/>
    <property type="molecule type" value="Genomic_DNA"/>
</dbReference>
<organism evidence="2 3">
    <name type="scientific">Candidatus Kerfeldbacteria bacterium CG_4_10_14_0_8_um_filter_42_10</name>
    <dbReference type="NCBI Taxonomy" id="2014248"/>
    <lineage>
        <taxon>Bacteria</taxon>
        <taxon>Candidatus Kerfeldiibacteriota</taxon>
    </lineage>
</organism>
<evidence type="ECO:0000313" key="3">
    <source>
        <dbReference type="Proteomes" id="UP000230779"/>
    </source>
</evidence>
<dbReference type="Gene3D" id="2.60.40.4070">
    <property type="match status" value="1"/>
</dbReference>
<proteinExistence type="predicted"/>